<gene>
    <name evidence="1" type="ORF">ADN00_18880</name>
</gene>
<reference evidence="1 2" key="1">
    <citation type="submission" date="2015-07" db="EMBL/GenBank/DDBJ databases">
        <title>Genome sequence of Ornatilinea apprima DSM 23815.</title>
        <authorList>
            <person name="Hemp J."/>
            <person name="Ward L.M."/>
            <person name="Pace L.A."/>
            <person name="Fischer W.W."/>
        </authorList>
    </citation>
    <scope>NUCLEOTIDE SEQUENCE [LARGE SCALE GENOMIC DNA]</scope>
    <source>
        <strain evidence="1 2">P3M-1</strain>
    </source>
</reference>
<proteinExistence type="predicted"/>
<evidence type="ECO:0000313" key="2">
    <source>
        <dbReference type="Proteomes" id="UP000050417"/>
    </source>
</evidence>
<dbReference type="EMBL" id="LGCL01000045">
    <property type="protein sequence ID" value="KPL70108.1"/>
    <property type="molecule type" value="Genomic_DNA"/>
</dbReference>
<dbReference type="Proteomes" id="UP000050417">
    <property type="component" value="Unassembled WGS sequence"/>
</dbReference>
<keyword evidence="2" id="KW-1185">Reference proteome</keyword>
<dbReference type="AlphaFoldDB" id="A0A0P6X7H0"/>
<accession>A0A0P6X7H0</accession>
<organism evidence="1 2">
    <name type="scientific">Ornatilinea apprima</name>
    <dbReference type="NCBI Taxonomy" id="1134406"/>
    <lineage>
        <taxon>Bacteria</taxon>
        <taxon>Bacillati</taxon>
        <taxon>Chloroflexota</taxon>
        <taxon>Anaerolineae</taxon>
        <taxon>Anaerolineales</taxon>
        <taxon>Anaerolineaceae</taxon>
        <taxon>Ornatilinea</taxon>
    </lineage>
</organism>
<evidence type="ECO:0000313" key="1">
    <source>
        <dbReference type="EMBL" id="KPL70108.1"/>
    </source>
</evidence>
<comment type="caution">
    <text evidence="1">The sequence shown here is derived from an EMBL/GenBank/DDBJ whole genome shotgun (WGS) entry which is preliminary data.</text>
</comment>
<sequence length="107" mass="12483">MDVMKRVFRLRLPAISGLWMYEVGETPEDAIRQVEREFEGKFAFCGDGSEWEIEPCPMDDLSRVCKDYRHLHRKVNELSVALKSKNIVLESRNKTINTLVKKIDNVL</sequence>
<name>A0A0P6X7H0_9CHLR</name>
<protein>
    <submittedName>
        <fullName evidence="1">Uncharacterized protein</fullName>
    </submittedName>
</protein>
<dbReference type="STRING" id="1134406.ADN00_18880"/>